<organism evidence="1 2">
    <name type="scientific">Haloquadratum walsbyi (strain DSM 16790 / HBSQ001)</name>
    <dbReference type="NCBI Taxonomy" id="362976"/>
    <lineage>
        <taxon>Archaea</taxon>
        <taxon>Methanobacteriati</taxon>
        <taxon>Methanobacteriota</taxon>
        <taxon>Stenosarchaea group</taxon>
        <taxon>Halobacteria</taxon>
        <taxon>Halobacteriales</taxon>
        <taxon>Haloferacaceae</taxon>
        <taxon>Haloquadratum</taxon>
    </lineage>
</organism>
<keyword evidence="2" id="KW-1185">Reference proteome</keyword>
<proteinExistence type="predicted"/>
<name>Q18JS6_HALWD</name>
<protein>
    <submittedName>
        <fullName evidence="1">Uncharacterized protein</fullName>
    </submittedName>
</protein>
<dbReference type="HOGENOM" id="CLU_1656847_0_0_2"/>
<gene>
    <name evidence="1" type="ordered locus">HQ_1600A</name>
</gene>
<dbReference type="KEGG" id="hwa:HQ_1600A"/>
<dbReference type="Proteomes" id="UP000001975">
    <property type="component" value="Chromosome"/>
</dbReference>
<reference evidence="1 2" key="1">
    <citation type="journal article" date="2006" name="BMC Genomics">
        <title>The genome of the square archaeon Haloquadratum walsbyi: life at the limits of water activity.</title>
        <authorList>
            <person name="Bolhuis H.H."/>
            <person name="Palm P.P."/>
            <person name="Wende A.W."/>
            <person name="Falb M.M."/>
            <person name="Rampp M.M."/>
            <person name="Rodriguez-Valera F.F."/>
            <person name="Pfeiffer F.F."/>
            <person name="Oesterhelt D.D."/>
        </authorList>
    </citation>
    <scope>NUCLEOTIDE SEQUENCE [LARGE SCALE GENOMIC DNA]</scope>
    <source>
        <strain evidence="2">DSM 16790 / HBSQ001</strain>
    </source>
</reference>
<dbReference type="AlphaFoldDB" id="Q18JS6"/>
<accession>Q18JS6</accession>
<dbReference type="RefSeq" id="WP_011570880.1">
    <property type="nucleotide sequence ID" value="NC_008212.1"/>
</dbReference>
<evidence type="ECO:0000313" key="2">
    <source>
        <dbReference type="Proteomes" id="UP000001975"/>
    </source>
</evidence>
<dbReference type="EMBL" id="AM180088">
    <property type="protein sequence ID" value="CAJ51728.1"/>
    <property type="molecule type" value="Genomic_DNA"/>
</dbReference>
<dbReference type="GeneID" id="4192397"/>
<sequence length="159" mass="16173">MSSFRRKLAIAIAMCATIGLTSGVSGFTAVTADRSTSVEIATQTSAYISFGDELACGNNDIITNNFADGTTLNEGEVTVTAKGGKLRFGPRESNLLNNGHSETFPENGGFSSDSLNSGGSVTIHVDSENTTAGSVTVHVDASGSAVAVNTTATVNVVCS</sequence>
<evidence type="ECO:0000313" key="1">
    <source>
        <dbReference type="EMBL" id="CAJ51728.1"/>
    </source>
</evidence>